<dbReference type="Proteomes" id="UP000034681">
    <property type="component" value="Unassembled WGS sequence"/>
</dbReference>
<keyword evidence="3" id="KW-1185">Reference proteome</keyword>
<protein>
    <recommendedName>
        <fullName evidence="1">Csm6 6H domain-containing protein</fullName>
    </recommendedName>
</protein>
<dbReference type="SUPFAM" id="SSF52980">
    <property type="entry name" value="Restriction endonuclease-like"/>
    <property type="match status" value="1"/>
</dbReference>
<reference evidence="2" key="1">
    <citation type="submission" date="2012-04" db="EMBL/GenBank/DDBJ databases">
        <authorList>
            <person name="Borisov I.G."/>
            <person name="Ivanikova N.V."/>
            <person name="Pinevich A.V."/>
        </authorList>
    </citation>
    <scope>NUCLEOTIDE SEQUENCE</scope>
    <source>
        <strain evidence="2">CALU 1027</strain>
    </source>
</reference>
<evidence type="ECO:0000313" key="3">
    <source>
        <dbReference type="Proteomes" id="UP000034681"/>
    </source>
</evidence>
<feature type="domain" description="Csm6 6H" evidence="1">
    <location>
        <begin position="189"/>
        <end position="267"/>
    </location>
</feature>
<sequence length="486" mass="55508">MDRTALDQVIEQWQSLNNSEERSQFYDNHVFPALKEYVIPREQQKHPQAYDCLILSVGLSPEPIILSVLTFRPTQVCLLYTAESKKLLDRIIDEANLKASQIEMAEISETRLQNIYQKIREVYEKWERPTRIAVDPTGGTKAMVAGCTLAGNLIGADLVYVSSDYNTILRKPNPGSESLILLDNPYDVFGDLEFTKAQALFRQLDYSSSKIILENLEHKTSTPDRYKPLALLCSAYAHWDDLKIKDSVTDLRLSKDCLQRYLRLKTDSTILSSYPTILEQQIQTLENLDLSLNELGENKTVALSKPNLYLPLMGTLRACAIRQEKRGKRDVATLLWYRLLELLSQQRLSTYGLDTKCPDYNNSQLQNKISSDSLLEKYITCGLSTSKKGVKPENMTELPNIIDLINGYKLLKALDDPLAIDQDLNRITNQVNIRNNSIFAHGFKPLNDNSFMSFKTLVESLVDIFKTIQPENQAYWNDCIFVEEIV</sequence>
<organism evidence="2 3">
    <name type="scientific">Prochlorothrix hollandica PCC 9006 = CALU 1027</name>
    <dbReference type="NCBI Taxonomy" id="317619"/>
    <lineage>
        <taxon>Bacteria</taxon>
        <taxon>Bacillati</taxon>
        <taxon>Cyanobacteriota</taxon>
        <taxon>Cyanophyceae</taxon>
        <taxon>Prochlorotrichales</taxon>
        <taxon>Prochlorotrichaceae</taxon>
        <taxon>Prochlorothrix</taxon>
    </lineage>
</organism>
<dbReference type="Pfam" id="PF22205">
    <property type="entry name" value="Csm6_6H"/>
    <property type="match status" value="1"/>
</dbReference>
<dbReference type="RefSeq" id="WP_017711226.1">
    <property type="nucleotide sequence ID" value="NZ_KB235933.1"/>
</dbReference>
<dbReference type="Pfam" id="PF09670">
    <property type="entry name" value="Cas_Cas02710"/>
    <property type="match status" value="1"/>
</dbReference>
<dbReference type="InterPro" id="IPR054008">
    <property type="entry name" value="Csm6_6H"/>
</dbReference>
<dbReference type="AlphaFoldDB" id="A0A0M2PXU7"/>
<proteinExistence type="predicted"/>
<dbReference type="InterPro" id="IPR014082">
    <property type="entry name" value="CRISPR-assoc_prot_Cas02710"/>
</dbReference>
<dbReference type="STRING" id="317619.GCA_000332315_00564"/>
<comment type="caution">
    <text evidence="2">The sequence shown here is derived from an EMBL/GenBank/DDBJ whole genome shotgun (WGS) entry which is preliminary data.</text>
</comment>
<dbReference type="NCBIfam" id="TIGR02710">
    <property type="entry name" value="TIGR02710 family CRISPR-associated CARF protein"/>
    <property type="match status" value="1"/>
</dbReference>
<evidence type="ECO:0000259" key="1">
    <source>
        <dbReference type="Pfam" id="PF22205"/>
    </source>
</evidence>
<dbReference type="EMBL" id="AJTX02000004">
    <property type="protein sequence ID" value="KKI99897.1"/>
    <property type="molecule type" value="Genomic_DNA"/>
</dbReference>
<evidence type="ECO:0000313" key="2">
    <source>
        <dbReference type="EMBL" id="KKI99897.1"/>
    </source>
</evidence>
<accession>A0A0M2PXU7</accession>
<name>A0A0M2PXU7_PROHO</name>
<dbReference type="InterPro" id="IPR011335">
    <property type="entry name" value="Restrct_endonuc-II-like"/>
</dbReference>
<dbReference type="Gene3D" id="3.40.50.10770">
    <property type="entry name" value="Hypothetical protein VC1899 like domain (Restriction endonuclease-like)"/>
    <property type="match status" value="1"/>
</dbReference>
<gene>
    <name evidence="2" type="ORF">PROH_08810</name>
</gene>
<dbReference type="OrthoDB" id="9770049at2"/>